<evidence type="ECO:0000313" key="2">
    <source>
        <dbReference type="EMBL" id="SVC45187.1"/>
    </source>
</evidence>
<accession>A0A382MBU9</accession>
<dbReference type="InterPro" id="IPR051540">
    <property type="entry name" value="S-2-haloacid_dehalogenase"/>
</dbReference>
<protein>
    <recommendedName>
        <fullName evidence="3">HAD family hydrolase</fullName>
    </recommendedName>
</protein>
<keyword evidence="1" id="KW-0378">Hydrolase</keyword>
<gene>
    <name evidence="2" type="ORF">METZ01_LOCUS298041</name>
</gene>
<evidence type="ECO:0000256" key="1">
    <source>
        <dbReference type="ARBA" id="ARBA00022801"/>
    </source>
</evidence>
<organism evidence="2">
    <name type="scientific">marine metagenome</name>
    <dbReference type="NCBI Taxonomy" id="408172"/>
    <lineage>
        <taxon>unclassified sequences</taxon>
        <taxon>metagenomes</taxon>
        <taxon>ecological metagenomes</taxon>
    </lineage>
</organism>
<dbReference type="SUPFAM" id="SSF56784">
    <property type="entry name" value="HAD-like"/>
    <property type="match status" value="1"/>
</dbReference>
<dbReference type="SFLD" id="SFLDS00003">
    <property type="entry name" value="Haloacid_Dehalogenase"/>
    <property type="match status" value="1"/>
</dbReference>
<proteinExistence type="predicted"/>
<dbReference type="EMBL" id="UINC01091983">
    <property type="protein sequence ID" value="SVC45187.1"/>
    <property type="molecule type" value="Genomic_DNA"/>
</dbReference>
<dbReference type="Pfam" id="PF00702">
    <property type="entry name" value="Hydrolase"/>
    <property type="match status" value="1"/>
</dbReference>
<dbReference type="SFLD" id="SFLDG01129">
    <property type="entry name" value="C1.5:_HAD__Beta-PGM__Phosphata"/>
    <property type="match status" value="1"/>
</dbReference>
<dbReference type="GO" id="GO:0016787">
    <property type="term" value="F:hydrolase activity"/>
    <property type="evidence" value="ECO:0007669"/>
    <property type="project" value="UniProtKB-KW"/>
</dbReference>
<dbReference type="InterPro" id="IPR006439">
    <property type="entry name" value="HAD-SF_hydro_IA"/>
</dbReference>
<dbReference type="InterPro" id="IPR036412">
    <property type="entry name" value="HAD-like_sf"/>
</dbReference>
<reference evidence="2" key="1">
    <citation type="submission" date="2018-05" db="EMBL/GenBank/DDBJ databases">
        <authorList>
            <person name="Lanie J.A."/>
            <person name="Ng W.-L."/>
            <person name="Kazmierczak K.M."/>
            <person name="Andrzejewski T.M."/>
            <person name="Davidsen T.M."/>
            <person name="Wayne K.J."/>
            <person name="Tettelin H."/>
            <person name="Glass J.I."/>
            <person name="Rusch D."/>
            <person name="Podicherti R."/>
            <person name="Tsui H.-C.T."/>
            <person name="Winkler M.E."/>
        </authorList>
    </citation>
    <scope>NUCLEOTIDE SEQUENCE</scope>
</reference>
<dbReference type="PANTHER" id="PTHR43316">
    <property type="entry name" value="HYDROLASE, HALOACID DELAHOGENASE-RELATED"/>
    <property type="match status" value="1"/>
</dbReference>
<dbReference type="PRINTS" id="PR00413">
    <property type="entry name" value="HADHALOGNASE"/>
</dbReference>
<dbReference type="InterPro" id="IPR023214">
    <property type="entry name" value="HAD_sf"/>
</dbReference>
<dbReference type="Gene3D" id="3.40.50.1000">
    <property type="entry name" value="HAD superfamily/HAD-like"/>
    <property type="match status" value="1"/>
</dbReference>
<dbReference type="NCBIfam" id="TIGR01509">
    <property type="entry name" value="HAD-SF-IA-v3"/>
    <property type="match status" value="1"/>
</dbReference>
<dbReference type="Gene3D" id="1.20.120.1600">
    <property type="match status" value="1"/>
</dbReference>
<evidence type="ECO:0008006" key="3">
    <source>
        <dbReference type="Google" id="ProtNLM"/>
    </source>
</evidence>
<sequence>MIKVIGFDLDDTLWAVKPVIIGAEAALKAHLKDRLPHFAYAQQDLLIARKQLLAQDSSLSFRLTALRQAVLTKAMLNSGIKTTQAENLASEAMDVFLEARNRVTFFPGALKALTELAQDYILGALTNGNADIKRLRLDHLFMFSFSAEQVGAAKPDPILFESALAHTNIKAHEMIYVGDDPLLDIDAAARLGIRTIWKSNPKKQSDLISAPDERIQQLSELPDAVKKIALMQT</sequence>
<dbReference type="AlphaFoldDB" id="A0A382MBU9"/>
<dbReference type="NCBIfam" id="TIGR01549">
    <property type="entry name" value="HAD-SF-IA-v1"/>
    <property type="match status" value="1"/>
</dbReference>
<name>A0A382MBU9_9ZZZZ</name>
<dbReference type="PANTHER" id="PTHR43316:SF8">
    <property type="entry name" value="HAD FAMILY HYDROLASE"/>
    <property type="match status" value="1"/>
</dbReference>